<dbReference type="OrthoDB" id="9759185at2"/>
<protein>
    <recommendedName>
        <fullName evidence="7">Flagellar biosynthesis protein FlhA</fullName>
    </recommendedName>
</protein>
<dbReference type="Gene3D" id="3.40.30.60">
    <property type="entry name" value="FHIPEP family, domain 1"/>
    <property type="match status" value="1"/>
</dbReference>
<keyword evidence="7" id="KW-0653">Protein transport</keyword>
<evidence type="ECO:0000256" key="3">
    <source>
        <dbReference type="ARBA" id="ARBA00022475"/>
    </source>
</evidence>
<dbReference type="AlphaFoldDB" id="A0A0J1H270"/>
<gene>
    <name evidence="7" type="primary">flhA</name>
    <name evidence="8" type="ORF">ABT56_10020</name>
</gene>
<keyword evidence="3 7" id="KW-1003">Cell membrane</keyword>
<keyword evidence="5 7" id="KW-1133">Transmembrane helix</keyword>
<organism evidence="8 9">
    <name type="scientific">Photobacterium aquae</name>
    <dbReference type="NCBI Taxonomy" id="1195763"/>
    <lineage>
        <taxon>Bacteria</taxon>
        <taxon>Pseudomonadati</taxon>
        <taxon>Pseudomonadota</taxon>
        <taxon>Gammaproteobacteria</taxon>
        <taxon>Vibrionales</taxon>
        <taxon>Vibrionaceae</taxon>
        <taxon>Photobacterium</taxon>
    </lineage>
</organism>
<dbReference type="InterPro" id="IPR025505">
    <property type="entry name" value="FHIPEP_CS"/>
</dbReference>
<dbReference type="EMBL" id="LDOT01000012">
    <property type="protein sequence ID" value="KLV05861.1"/>
    <property type="molecule type" value="Genomic_DNA"/>
</dbReference>
<keyword evidence="4 7" id="KW-0812">Transmembrane</keyword>
<dbReference type="NCBIfam" id="TIGR01398">
    <property type="entry name" value="FlhA"/>
    <property type="match status" value="1"/>
</dbReference>
<dbReference type="InterPro" id="IPR042193">
    <property type="entry name" value="FHIPEP_3"/>
</dbReference>
<evidence type="ECO:0000256" key="5">
    <source>
        <dbReference type="ARBA" id="ARBA00022989"/>
    </source>
</evidence>
<sequence>MKLSVPFADKLPLSRLQSMPAIGAPVIVLSALAMVVLPMPPVLLDMAFSFNIALALVVLLVTVYTRRPLDFAAFPTVLLISTLLRLALNVASTRVVLLYGHEGPGAAGQVIDAFGSVVIGGNYAVGLVVFLILMIINFMVVTKGAGRISEVSARFTLDALPGKQMAIDADLNAGLIDQEQARTRRGEVTKEADFYGSMDGASKFVKGDAIAGILILFINIIGGLVIGIGQHGLGFGEALQIYSLLTIGDGLVAQIPSLLLSIAAAMLVTRQNTDEDMGQQMIFQMFNNPQALVITGVILFVMGIVPGMPHIPFLLLAALIGAGAYWRIKKAEQLAKAEAEAPATELAVQPAQKELSWEDVQPVDTIGLEVGYRLIPMVDKEQGGELLERVKGVRKKLSQDFGFLIPPVHIRDNLELPPNTYRISLMGVACGEAHIHPNMELAINPGQVFGSIDGEVTLDPAFGLEAVWITQSQREHAQALGYTVVDSATVLATHLSQILTNCAAQLIGHEEVQNLLELLGQSTPKLVEGFVPDQMPLGVVVKVLQNLLHEEIPIRDIRTIVQTLSEYSTKSQDPDILTAAVRISLKRLICQEINGIEPELPVITLVPELEQILHKTMQSSGGESTGIEPGLAERLQRSLTEATQQQELKGEPAVLLTSGMLRSTLAKFVKNTIPSLRVLSYQEIPDEKQIRIVHAVGNQ</sequence>
<dbReference type="STRING" id="1195763.ABT56_10020"/>
<keyword evidence="7" id="KW-1006">Bacterial flagellum protein export</keyword>
<keyword evidence="8" id="KW-0966">Cell projection</keyword>
<evidence type="ECO:0000313" key="8">
    <source>
        <dbReference type="EMBL" id="KLV05861.1"/>
    </source>
</evidence>
<keyword evidence="8" id="KW-0969">Cilium</keyword>
<dbReference type="Gene3D" id="1.10.8.540">
    <property type="entry name" value="FHIPEP family, domain 3"/>
    <property type="match status" value="1"/>
</dbReference>
<comment type="caution">
    <text evidence="8">The sequence shown here is derived from an EMBL/GenBank/DDBJ whole genome shotgun (WGS) entry which is preliminary data.</text>
</comment>
<dbReference type="InterPro" id="IPR042196">
    <property type="entry name" value="FHIPEP_4"/>
</dbReference>
<dbReference type="InterPro" id="IPR001712">
    <property type="entry name" value="T3SS_FHIPEP"/>
</dbReference>
<dbReference type="GO" id="GO:0044780">
    <property type="term" value="P:bacterial-type flagellum assembly"/>
    <property type="evidence" value="ECO:0007669"/>
    <property type="project" value="InterPro"/>
</dbReference>
<dbReference type="PRINTS" id="PR00949">
    <property type="entry name" value="TYPE3IMAPROT"/>
</dbReference>
<keyword evidence="7" id="KW-0813">Transport</keyword>
<keyword evidence="7" id="KW-1005">Bacterial flagellum biogenesis</keyword>
<dbReference type="PANTHER" id="PTHR30161">
    <property type="entry name" value="FLAGELLAR EXPORT PROTEIN, MEMBRANE FLHA SUBUNIT-RELATED"/>
    <property type="match status" value="1"/>
</dbReference>
<dbReference type="GO" id="GO:0009306">
    <property type="term" value="P:protein secretion"/>
    <property type="evidence" value="ECO:0007669"/>
    <property type="project" value="InterPro"/>
</dbReference>
<dbReference type="PATRIC" id="fig|1195763.3.peg.2104"/>
<evidence type="ECO:0000256" key="7">
    <source>
        <dbReference type="RuleBase" id="RU364093"/>
    </source>
</evidence>
<comment type="subcellular location">
    <subcellularLocation>
        <location evidence="1 7">Cell membrane</location>
        <topology evidence="1 7">Multi-pass membrane protein</topology>
    </subcellularLocation>
</comment>
<dbReference type="GO" id="GO:0005886">
    <property type="term" value="C:plasma membrane"/>
    <property type="evidence" value="ECO:0007669"/>
    <property type="project" value="UniProtKB-SubCell"/>
</dbReference>
<reference evidence="8 9" key="1">
    <citation type="submission" date="2015-05" db="EMBL/GenBank/DDBJ databases">
        <title>Photobacterium galathea sp. nov.</title>
        <authorList>
            <person name="Machado H."/>
            <person name="Gram L."/>
        </authorList>
    </citation>
    <scope>NUCLEOTIDE SEQUENCE [LARGE SCALE GENOMIC DNA]</scope>
    <source>
        <strain evidence="8 9">CGMCC 1.12159</strain>
    </source>
</reference>
<dbReference type="Proteomes" id="UP000036097">
    <property type="component" value="Unassembled WGS sequence"/>
</dbReference>
<accession>A0A0J1H270</accession>
<dbReference type="InterPro" id="IPR006301">
    <property type="entry name" value="FlhA"/>
</dbReference>
<feature type="transmembrane region" description="Helical" evidence="7">
    <location>
        <begin position="289"/>
        <end position="305"/>
    </location>
</feature>
<dbReference type="InterPro" id="IPR042194">
    <property type="entry name" value="FHIPEP_1"/>
</dbReference>
<feature type="transmembrane region" description="Helical" evidence="7">
    <location>
        <begin position="71"/>
        <end position="88"/>
    </location>
</feature>
<feature type="transmembrane region" description="Helical" evidence="7">
    <location>
        <begin position="209"/>
        <end position="229"/>
    </location>
</feature>
<dbReference type="RefSeq" id="WP_047878725.1">
    <property type="nucleotide sequence ID" value="NZ_LDOT01000012.1"/>
</dbReference>
<dbReference type="Pfam" id="PF00771">
    <property type="entry name" value="FHIPEP"/>
    <property type="match status" value="1"/>
</dbReference>
<comment type="function">
    <text evidence="7">Required for formation of the rod structure of the flagellar apparatus. Together with FliI and FliH, may constitute the export apparatus of flagellin.</text>
</comment>
<feature type="transmembrane region" description="Helical" evidence="7">
    <location>
        <begin position="46"/>
        <end position="64"/>
    </location>
</feature>
<evidence type="ECO:0000256" key="1">
    <source>
        <dbReference type="ARBA" id="ARBA00004651"/>
    </source>
</evidence>
<keyword evidence="6 7" id="KW-0472">Membrane</keyword>
<name>A0A0J1H270_9GAMM</name>
<keyword evidence="8" id="KW-0282">Flagellum</keyword>
<dbReference type="PIRSF" id="PIRSF005419">
    <property type="entry name" value="FlhA"/>
    <property type="match status" value="1"/>
</dbReference>
<evidence type="ECO:0000256" key="6">
    <source>
        <dbReference type="ARBA" id="ARBA00023136"/>
    </source>
</evidence>
<dbReference type="PANTHER" id="PTHR30161:SF1">
    <property type="entry name" value="FLAGELLAR BIOSYNTHESIS PROTEIN FLHA-RELATED"/>
    <property type="match status" value="1"/>
</dbReference>
<evidence type="ECO:0000256" key="2">
    <source>
        <dbReference type="ARBA" id="ARBA00008835"/>
    </source>
</evidence>
<feature type="transmembrane region" description="Helical" evidence="7">
    <location>
        <begin position="123"/>
        <end position="141"/>
    </location>
</feature>
<evidence type="ECO:0000256" key="4">
    <source>
        <dbReference type="ARBA" id="ARBA00022692"/>
    </source>
</evidence>
<evidence type="ECO:0000313" key="9">
    <source>
        <dbReference type="Proteomes" id="UP000036097"/>
    </source>
</evidence>
<dbReference type="PROSITE" id="PS00994">
    <property type="entry name" value="FHIPEP"/>
    <property type="match status" value="1"/>
</dbReference>
<feature type="transmembrane region" description="Helical" evidence="7">
    <location>
        <begin position="241"/>
        <end position="268"/>
    </location>
</feature>
<proteinExistence type="inferred from homology"/>
<feature type="transmembrane region" description="Helical" evidence="7">
    <location>
        <begin position="21"/>
        <end position="40"/>
    </location>
</feature>
<keyword evidence="9" id="KW-1185">Reference proteome</keyword>
<comment type="similarity">
    <text evidence="2 7">Belongs to the FHIPEP (flagella/HR/invasion proteins export pore) family.</text>
</comment>
<dbReference type="Gene3D" id="3.40.50.12790">
    <property type="entry name" value="FHIPEP family, domain 4"/>
    <property type="match status" value="1"/>
</dbReference>